<dbReference type="AlphaFoldDB" id="A0A7I7WT94"/>
<dbReference type="Proteomes" id="UP000466187">
    <property type="component" value="Chromosome"/>
</dbReference>
<proteinExistence type="predicted"/>
<protein>
    <submittedName>
        <fullName evidence="2">Uncharacterized protein</fullName>
    </submittedName>
</protein>
<evidence type="ECO:0000256" key="1">
    <source>
        <dbReference type="SAM" id="MobiDB-lite"/>
    </source>
</evidence>
<accession>A0A7I7WT94</accession>
<organism evidence="2 3">
    <name type="scientific">Mycolicibacterium gadium</name>
    <name type="common">Mycobacterium gadium</name>
    <dbReference type="NCBI Taxonomy" id="1794"/>
    <lineage>
        <taxon>Bacteria</taxon>
        <taxon>Bacillati</taxon>
        <taxon>Actinomycetota</taxon>
        <taxon>Actinomycetes</taxon>
        <taxon>Mycobacteriales</taxon>
        <taxon>Mycobacteriaceae</taxon>
        <taxon>Mycolicibacterium</taxon>
    </lineage>
</organism>
<dbReference type="KEGG" id="mgad:MGAD_39880"/>
<feature type="region of interest" description="Disordered" evidence="1">
    <location>
        <begin position="72"/>
        <end position="96"/>
    </location>
</feature>
<name>A0A7I7WT94_MYCGU</name>
<sequence>MPTQDVVHVATEQFRDVGTDLAYLEVGFAHDGQDAARLHAAGDVDRFPRAIVEIDGRADRHEGIRRSAVRISDRQRAGSQMVESDRPAAGPPKYALPASRGRKVWWSSPPVRQI</sequence>
<evidence type="ECO:0000313" key="3">
    <source>
        <dbReference type="Proteomes" id="UP000466187"/>
    </source>
</evidence>
<reference evidence="2 3" key="1">
    <citation type="journal article" date="2019" name="Emerg. Microbes Infect.">
        <title>Comprehensive subspecies identification of 175 nontuberculous mycobacteria species based on 7547 genomic profiles.</title>
        <authorList>
            <person name="Matsumoto Y."/>
            <person name="Kinjo T."/>
            <person name="Motooka D."/>
            <person name="Nabeya D."/>
            <person name="Jung N."/>
            <person name="Uechi K."/>
            <person name="Horii T."/>
            <person name="Iida T."/>
            <person name="Fujita J."/>
            <person name="Nakamura S."/>
        </authorList>
    </citation>
    <scope>NUCLEOTIDE SEQUENCE [LARGE SCALE GENOMIC DNA]</scope>
    <source>
        <strain evidence="2 3">JCM 12688</strain>
    </source>
</reference>
<dbReference type="EMBL" id="AP022608">
    <property type="protein sequence ID" value="BBZ19653.1"/>
    <property type="molecule type" value="Genomic_DNA"/>
</dbReference>
<evidence type="ECO:0000313" key="2">
    <source>
        <dbReference type="EMBL" id="BBZ19653.1"/>
    </source>
</evidence>
<gene>
    <name evidence="2" type="ORF">MGAD_39880</name>
</gene>